<dbReference type="Gene3D" id="1.20.1070.10">
    <property type="entry name" value="Rhodopsin 7-helix transmembrane proteins"/>
    <property type="match status" value="1"/>
</dbReference>
<feature type="transmembrane region" description="Helical" evidence="8">
    <location>
        <begin position="265"/>
        <end position="287"/>
    </location>
</feature>
<dbReference type="PANTHER" id="PTHR24372">
    <property type="entry name" value="GLYCOPROTEIN HORMONE RECEPTOR"/>
    <property type="match status" value="1"/>
</dbReference>
<dbReference type="PANTHER" id="PTHR24372:SF77">
    <property type="entry name" value="G-PROTEIN COUPLED RECEPTORS FAMILY 1 PROFILE DOMAIN-CONTAINING PROTEIN"/>
    <property type="match status" value="1"/>
</dbReference>
<name>B3SD08_TRIAD</name>
<evidence type="ECO:0000256" key="6">
    <source>
        <dbReference type="ARBA" id="ARBA00023136"/>
    </source>
</evidence>
<dbReference type="PROSITE" id="PS50262">
    <property type="entry name" value="G_PROTEIN_RECEP_F1_2"/>
    <property type="match status" value="1"/>
</dbReference>
<feature type="transmembrane region" description="Helical" evidence="8">
    <location>
        <begin position="231"/>
        <end position="253"/>
    </location>
</feature>
<dbReference type="InParanoid" id="B3SD08"/>
<comment type="subcellular location">
    <subcellularLocation>
        <location evidence="1">Membrane</location>
    </subcellularLocation>
</comment>
<feature type="non-terminal residue" evidence="10">
    <location>
        <position position="289"/>
    </location>
</feature>
<dbReference type="KEGG" id="tad:TRIADDRAFT_3737"/>
<keyword evidence="6 8" id="KW-0472">Membrane</keyword>
<dbReference type="GO" id="GO:0007189">
    <property type="term" value="P:adenylate cyclase-activating G protein-coupled receptor signaling pathway"/>
    <property type="evidence" value="ECO:0000318"/>
    <property type="project" value="GO_Central"/>
</dbReference>
<evidence type="ECO:0000259" key="9">
    <source>
        <dbReference type="PROSITE" id="PS50262"/>
    </source>
</evidence>
<dbReference type="CTD" id="6759340"/>
<dbReference type="RefSeq" id="XP_002118127.1">
    <property type="nucleotide sequence ID" value="XM_002118091.1"/>
</dbReference>
<evidence type="ECO:0000256" key="8">
    <source>
        <dbReference type="SAM" id="Phobius"/>
    </source>
</evidence>
<keyword evidence="7" id="KW-0807">Transducer</keyword>
<dbReference type="CDD" id="cd14980">
    <property type="entry name" value="7tmA_Glycoprotein_LRR_R-like"/>
    <property type="match status" value="1"/>
</dbReference>
<organism evidence="10 11">
    <name type="scientific">Trichoplax adhaerens</name>
    <name type="common">Trichoplax reptans</name>
    <dbReference type="NCBI Taxonomy" id="10228"/>
    <lineage>
        <taxon>Eukaryota</taxon>
        <taxon>Metazoa</taxon>
        <taxon>Placozoa</taxon>
        <taxon>Uniplacotomia</taxon>
        <taxon>Trichoplacea</taxon>
        <taxon>Trichoplacidae</taxon>
        <taxon>Trichoplax</taxon>
    </lineage>
</organism>
<dbReference type="AlphaFoldDB" id="B3SD08"/>
<dbReference type="PROSITE" id="PS00237">
    <property type="entry name" value="G_PROTEIN_RECEP_F1_1"/>
    <property type="match status" value="1"/>
</dbReference>
<evidence type="ECO:0000256" key="3">
    <source>
        <dbReference type="ARBA" id="ARBA00022692"/>
    </source>
</evidence>
<evidence type="ECO:0000256" key="2">
    <source>
        <dbReference type="ARBA" id="ARBA00022614"/>
    </source>
</evidence>
<accession>B3SD08</accession>
<feature type="transmembrane region" description="Helical" evidence="8">
    <location>
        <begin position="48"/>
        <end position="71"/>
    </location>
</feature>
<dbReference type="Pfam" id="PF00001">
    <property type="entry name" value="7tm_1"/>
    <property type="match status" value="1"/>
</dbReference>
<proteinExistence type="inferred from homology"/>
<feature type="transmembrane region" description="Helical" evidence="8">
    <location>
        <begin position="188"/>
        <end position="210"/>
    </location>
</feature>
<keyword evidence="4" id="KW-0677">Repeat</keyword>
<dbReference type="PRINTS" id="PR00237">
    <property type="entry name" value="GPCRRHODOPSN"/>
</dbReference>
<dbReference type="HOGENOM" id="CLU_006130_0_1_1"/>
<dbReference type="GO" id="GO:0008528">
    <property type="term" value="F:G protein-coupled peptide receptor activity"/>
    <property type="evidence" value="ECO:0000318"/>
    <property type="project" value="GO_Central"/>
</dbReference>
<evidence type="ECO:0000256" key="4">
    <source>
        <dbReference type="ARBA" id="ARBA00022737"/>
    </source>
</evidence>
<keyword evidence="7" id="KW-0297">G-protein coupled receptor</keyword>
<dbReference type="OrthoDB" id="8881832at2759"/>
<dbReference type="FunFam" id="1.20.1070.10:FF:000353">
    <property type="entry name" value="G-protein coupled receptor GRL101-like protein"/>
    <property type="match status" value="1"/>
</dbReference>
<keyword evidence="2" id="KW-0433">Leucine-rich repeat</keyword>
<reference evidence="10 11" key="1">
    <citation type="journal article" date="2008" name="Nature">
        <title>The Trichoplax genome and the nature of placozoans.</title>
        <authorList>
            <person name="Srivastava M."/>
            <person name="Begovic E."/>
            <person name="Chapman J."/>
            <person name="Putnam N.H."/>
            <person name="Hellsten U."/>
            <person name="Kawashima T."/>
            <person name="Kuo A."/>
            <person name="Mitros T."/>
            <person name="Salamov A."/>
            <person name="Carpenter M.L."/>
            <person name="Signorovitch A.Y."/>
            <person name="Moreno M.A."/>
            <person name="Kamm K."/>
            <person name="Grimwood J."/>
            <person name="Schmutz J."/>
            <person name="Shapiro H."/>
            <person name="Grigoriev I.V."/>
            <person name="Buss L.W."/>
            <person name="Schierwater B."/>
            <person name="Dellaporta S.L."/>
            <person name="Rokhsar D.S."/>
        </authorList>
    </citation>
    <scope>NUCLEOTIDE SEQUENCE [LARGE SCALE GENOMIC DNA]</scope>
    <source>
        <strain evidence="10 11">Grell-BS-1999</strain>
    </source>
</reference>
<keyword evidence="5 8" id="KW-1133">Transmembrane helix</keyword>
<feature type="transmembrane region" description="Helical" evidence="8">
    <location>
        <begin position="135"/>
        <end position="157"/>
    </location>
</feature>
<keyword evidence="7" id="KW-0675">Receptor</keyword>
<feature type="transmembrane region" description="Helical" evidence="8">
    <location>
        <begin position="15"/>
        <end position="36"/>
    </location>
</feature>
<comment type="similarity">
    <text evidence="7">Belongs to the G-protein coupled receptor 1 family.</text>
</comment>
<dbReference type="Proteomes" id="UP000009022">
    <property type="component" value="Unassembled WGS sequence"/>
</dbReference>
<dbReference type="GO" id="GO:0009755">
    <property type="term" value="P:hormone-mediated signaling pathway"/>
    <property type="evidence" value="ECO:0000318"/>
    <property type="project" value="GO_Central"/>
</dbReference>
<dbReference type="FunCoup" id="B3SD08">
    <property type="interactions" value="187"/>
</dbReference>
<dbReference type="SUPFAM" id="SSF81321">
    <property type="entry name" value="Family A G protein-coupled receptor-like"/>
    <property type="match status" value="1"/>
</dbReference>
<evidence type="ECO:0000256" key="1">
    <source>
        <dbReference type="ARBA" id="ARBA00004370"/>
    </source>
</evidence>
<dbReference type="GeneID" id="6759340"/>
<feature type="domain" description="G-protein coupled receptors family 1 profile" evidence="9">
    <location>
        <begin position="27"/>
        <end position="287"/>
    </location>
</feature>
<dbReference type="eggNOG" id="KOG2087">
    <property type="taxonomic scope" value="Eukaryota"/>
</dbReference>
<evidence type="ECO:0000256" key="7">
    <source>
        <dbReference type="RuleBase" id="RU000688"/>
    </source>
</evidence>
<feature type="non-terminal residue" evidence="10">
    <location>
        <position position="1"/>
    </location>
</feature>
<dbReference type="OMA" id="RICCIVA"/>
<evidence type="ECO:0000256" key="5">
    <source>
        <dbReference type="ARBA" id="ARBA00022989"/>
    </source>
</evidence>
<feature type="transmembrane region" description="Helical" evidence="8">
    <location>
        <begin position="91"/>
        <end position="114"/>
    </location>
</feature>
<dbReference type="InterPro" id="IPR000276">
    <property type="entry name" value="GPCR_Rhodpsn"/>
</dbReference>
<evidence type="ECO:0000313" key="11">
    <source>
        <dbReference type="Proteomes" id="UP000009022"/>
    </source>
</evidence>
<keyword evidence="11" id="KW-1185">Reference proteome</keyword>
<dbReference type="PhylomeDB" id="B3SD08"/>
<dbReference type="InterPro" id="IPR017452">
    <property type="entry name" value="GPCR_Rhodpsn_7TM"/>
</dbReference>
<keyword evidence="3 7" id="KW-0812">Transmembrane</keyword>
<sequence>LSTCDGLLSHFVLQAYIWLIGCTAFIGNIAVFSMHVKETKCKKNGVPSFLIANLAVADFSVANYMLIIAISDRFYSNNKFGVNSEQWLRSMPCLFACFICCAASLMSVFMMLIISIDRFICMVYPFSKRKLTLKSALLLVMGFWLFSITFVGVPVVYSIGADGDNRLHGYSSICMSSNVLNPYFKMWITAYVSITIICWIITCFLYTKMLNSIRQSSQQVRKSENSKDKRITIRLFLILITDLISWIPYYIIFMQVLHTSESVNILTLQFVIIFALPINSAVNPCLYTL</sequence>
<protein>
    <recommendedName>
        <fullName evidence="9">G-protein coupled receptors family 1 profile domain-containing protein</fullName>
    </recommendedName>
</protein>
<gene>
    <name evidence="10" type="ORF">TRIADDRAFT_3737</name>
</gene>
<dbReference type="EMBL" id="DS985275">
    <property type="protein sequence ID" value="EDV19352.1"/>
    <property type="molecule type" value="Genomic_DNA"/>
</dbReference>
<evidence type="ECO:0000313" key="10">
    <source>
        <dbReference type="EMBL" id="EDV19352.1"/>
    </source>
</evidence>
<dbReference type="GO" id="GO:0005886">
    <property type="term" value="C:plasma membrane"/>
    <property type="evidence" value="ECO:0000318"/>
    <property type="project" value="GO_Central"/>
</dbReference>